<evidence type="ECO:0000313" key="1">
    <source>
        <dbReference type="EMBL" id="MFD2573621.1"/>
    </source>
</evidence>
<dbReference type="Pfam" id="PF08814">
    <property type="entry name" value="XisH"/>
    <property type="match status" value="1"/>
</dbReference>
<comment type="caution">
    <text evidence="1">The sequence shown here is derived from an EMBL/GenBank/DDBJ whole genome shotgun (WGS) entry which is preliminary data.</text>
</comment>
<dbReference type="Gene3D" id="3.40.1350.10">
    <property type="match status" value="1"/>
</dbReference>
<dbReference type="RefSeq" id="WP_381526464.1">
    <property type="nucleotide sequence ID" value="NZ_JBHULN010000019.1"/>
</dbReference>
<dbReference type="InterPro" id="IPR014919">
    <property type="entry name" value="XisH"/>
</dbReference>
<sequence>MAAKDIFHETVRKALETDGWTITDDPLLLPLGERKLYVDLGAEKLLTANKEDQYIAVEVKSFVGNSIMSELEKAVGQYTLYRQSLRIQQSNRQLYLAIPTDAYVELSTDKLISIIQEDLGMKLLVYNPTTKLIELWLP</sequence>
<name>A0ABW5MBY9_9BACT</name>
<dbReference type="InterPro" id="IPR011335">
    <property type="entry name" value="Restrct_endonuc-II-like"/>
</dbReference>
<proteinExistence type="predicted"/>
<dbReference type="Proteomes" id="UP001597469">
    <property type="component" value="Unassembled WGS sequence"/>
</dbReference>
<gene>
    <name evidence="1" type="ORF">ACFSUS_23480</name>
</gene>
<keyword evidence="2" id="KW-1185">Reference proteome</keyword>
<evidence type="ECO:0000313" key="2">
    <source>
        <dbReference type="Proteomes" id="UP001597469"/>
    </source>
</evidence>
<dbReference type="SUPFAM" id="SSF52980">
    <property type="entry name" value="Restriction endonuclease-like"/>
    <property type="match status" value="1"/>
</dbReference>
<protein>
    <submittedName>
        <fullName evidence="1">XisH family protein</fullName>
    </submittedName>
</protein>
<dbReference type="CDD" id="cd22366">
    <property type="entry name" value="XisH-like"/>
    <property type="match status" value="1"/>
</dbReference>
<dbReference type="InterPro" id="IPR011856">
    <property type="entry name" value="tRNA_endonuc-like_dom_sf"/>
</dbReference>
<reference evidence="2" key="1">
    <citation type="journal article" date="2019" name="Int. J. Syst. Evol. Microbiol.">
        <title>The Global Catalogue of Microorganisms (GCM) 10K type strain sequencing project: providing services to taxonomists for standard genome sequencing and annotation.</title>
        <authorList>
            <consortium name="The Broad Institute Genomics Platform"/>
            <consortium name="The Broad Institute Genome Sequencing Center for Infectious Disease"/>
            <person name="Wu L."/>
            <person name="Ma J."/>
        </authorList>
    </citation>
    <scope>NUCLEOTIDE SEQUENCE [LARGE SCALE GENOMIC DNA]</scope>
    <source>
        <strain evidence="2">KCTC 42805</strain>
    </source>
</reference>
<dbReference type="EMBL" id="JBHULN010000019">
    <property type="protein sequence ID" value="MFD2573621.1"/>
    <property type="molecule type" value="Genomic_DNA"/>
</dbReference>
<organism evidence="1 2">
    <name type="scientific">Spirosoma soli</name>
    <dbReference type="NCBI Taxonomy" id="1770529"/>
    <lineage>
        <taxon>Bacteria</taxon>
        <taxon>Pseudomonadati</taxon>
        <taxon>Bacteroidota</taxon>
        <taxon>Cytophagia</taxon>
        <taxon>Cytophagales</taxon>
        <taxon>Cytophagaceae</taxon>
        <taxon>Spirosoma</taxon>
    </lineage>
</organism>
<accession>A0ABW5MBY9</accession>